<protein>
    <submittedName>
        <fullName evidence="3">Polyketide cyclase</fullName>
    </submittedName>
</protein>
<dbReference type="Gene3D" id="3.30.530.20">
    <property type="match status" value="1"/>
</dbReference>
<organism evidence="3 4">
    <name type="scientific">Micromonospora echinofusca</name>
    <dbReference type="NCBI Taxonomy" id="47858"/>
    <lineage>
        <taxon>Bacteria</taxon>
        <taxon>Bacillati</taxon>
        <taxon>Actinomycetota</taxon>
        <taxon>Actinomycetes</taxon>
        <taxon>Micromonosporales</taxon>
        <taxon>Micromonosporaceae</taxon>
        <taxon>Micromonospora</taxon>
    </lineage>
</organism>
<proteinExistence type="inferred from homology"/>
<comment type="caution">
    <text evidence="3">The sequence shown here is derived from an EMBL/GenBank/DDBJ whole genome shotgun (WGS) entry which is preliminary data.</text>
</comment>
<dbReference type="RefSeq" id="WP_208811831.1">
    <property type="nucleotide sequence ID" value="NZ_WVUH01000032.1"/>
</dbReference>
<evidence type="ECO:0000259" key="2">
    <source>
        <dbReference type="Pfam" id="PF08327"/>
    </source>
</evidence>
<dbReference type="Pfam" id="PF08327">
    <property type="entry name" value="AHSA1"/>
    <property type="match status" value="1"/>
</dbReference>
<gene>
    <name evidence="3" type="ORF">GSF22_06450</name>
</gene>
<feature type="domain" description="Activator of Hsp90 ATPase homologue 1/2-like C-terminal" evidence="2">
    <location>
        <begin position="11"/>
        <end position="149"/>
    </location>
</feature>
<reference evidence="3 4" key="1">
    <citation type="submission" date="2019-12" db="EMBL/GenBank/DDBJ databases">
        <title>Whole genome sequencing of endophytic Actinobacterium Micromonospora sp. MPMI6T.</title>
        <authorList>
            <person name="Evv R."/>
            <person name="Podile A.R."/>
        </authorList>
    </citation>
    <scope>NUCLEOTIDE SEQUENCE [LARGE SCALE GENOMIC DNA]</scope>
    <source>
        <strain evidence="3 4">MPMI6</strain>
    </source>
</reference>
<evidence type="ECO:0000256" key="1">
    <source>
        <dbReference type="ARBA" id="ARBA00006817"/>
    </source>
</evidence>
<keyword evidence="4" id="KW-1185">Reference proteome</keyword>
<dbReference type="SUPFAM" id="SSF55961">
    <property type="entry name" value="Bet v1-like"/>
    <property type="match status" value="1"/>
</dbReference>
<dbReference type="InterPro" id="IPR023393">
    <property type="entry name" value="START-like_dom_sf"/>
</dbReference>
<accession>A0ABS3VMF9</accession>
<dbReference type="EMBL" id="WVUH01000032">
    <property type="protein sequence ID" value="MBO4205648.1"/>
    <property type="molecule type" value="Genomic_DNA"/>
</dbReference>
<sequence>MSSTRVSHHVRAPRSVVYRLLLDPDALARWRVPDGMRGHVHEFEAREGGFFRVSLTYDVPDGSGKSAPSTDTYHGHFRALVPDEQVVEVLEFESDDPGLTGTMTMTTTLTDADGGTEVAIVHDGLPAGVAPADNEAGTRMALANLARLAESDGSRR</sequence>
<dbReference type="Proteomes" id="UP000823521">
    <property type="component" value="Unassembled WGS sequence"/>
</dbReference>
<dbReference type="InterPro" id="IPR013538">
    <property type="entry name" value="ASHA1/2-like_C"/>
</dbReference>
<comment type="similarity">
    <text evidence="1">Belongs to the AHA1 family.</text>
</comment>
<evidence type="ECO:0000313" key="4">
    <source>
        <dbReference type="Proteomes" id="UP000823521"/>
    </source>
</evidence>
<name>A0ABS3VMF9_MICEH</name>
<evidence type="ECO:0000313" key="3">
    <source>
        <dbReference type="EMBL" id="MBO4205648.1"/>
    </source>
</evidence>